<reference evidence="1 2" key="1">
    <citation type="submission" date="2022-11" db="EMBL/GenBank/DDBJ databases">
        <title>Brucella sp. YY2X, whole genome shotgun sequencing project.</title>
        <authorList>
            <person name="Yang Y."/>
        </authorList>
    </citation>
    <scope>NUCLEOTIDE SEQUENCE [LARGE SCALE GENOMIC DNA]</scope>
    <source>
        <strain evidence="1 2">YY2X</strain>
    </source>
</reference>
<sequence>MLILRSSPAEAFPLALFIDNLGVANAIHYSMPSAKTDYQGFACRPSRLRSLWLLIWWGPPKMRHQRIGEICCYLKLSLLGALSPGMQLGIAWYLVPDVARRSMGIQTGYLDLPDRWRDIEPVVFDTLADLVRSGQRSLPALHQSGIISAVHATDLLDYEREHWPERFAYRTQWFNRVLADLADCDLVFADPEMGLIETGKPLRADHAMRMTAKEAQTLAQGRTAIILHRNSLRLGGQDAEVDYWLSQFGANAFAIRAKAYHAITFFMINPTPAIKIRAIEFCARWQDLNAYLQCAPPLPNKLAGQ</sequence>
<dbReference type="EMBL" id="JAPHAV010000004">
    <property type="protein sequence ID" value="MCX2697418.1"/>
    <property type="molecule type" value="Genomic_DNA"/>
</dbReference>
<accession>A0ABT3QP74</accession>
<evidence type="ECO:0000313" key="2">
    <source>
        <dbReference type="Proteomes" id="UP001301216"/>
    </source>
</evidence>
<dbReference type="RefSeq" id="WP_265984934.1">
    <property type="nucleotide sequence ID" value="NZ_JAPHAV010000004.1"/>
</dbReference>
<comment type="caution">
    <text evidence="1">The sequence shown here is derived from an EMBL/GenBank/DDBJ whole genome shotgun (WGS) entry which is preliminary data.</text>
</comment>
<dbReference type="Proteomes" id="UP001301216">
    <property type="component" value="Unassembled WGS sequence"/>
</dbReference>
<organism evidence="1 2">
    <name type="scientific">Ochrobactrum chromiisoli</name>
    <dbReference type="NCBI Taxonomy" id="2993941"/>
    <lineage>
        <taxon>Bacteria</taxon>
        <taxon>Pseudomonadati</taxon>
        <taxon>Pseudomonadota</taxon>
        <taxon>Alphaproteobacteria</taxon>
        <taxon>Hyphomicrobiales</taxon>
        <taxon>Brucellaceae</taxon>
        <taxon>Brucella/Ochrobactrum group</taxon>
        <taxon>Ochrobactrum</taxon>
    </lineage>
</organism>
<name>A0ABT3QP74_9HYPH</name>
<proteinExistence type="predicted"/>
<protein>
    <submittedName>
        <fullName evidence="1">Uncharacterized protein</fullName>
    </submittedName>
</protein>
<keyword evidence="2" id="KW-1185">Reference proteome</keyword>
<evidence type="ECO:0000313" key="1">
    <source>
        <dbReference type="EMBL" id="MCX2697418.1"/>
    </source>
</evidence>
<gene>
    <name evidence="1" type="ORF">OPR82_11670</name>
</gene>